<name>A0A347U815_9BACT</name>
<proteinExistence type="predicted"/>
<organism evidence="2 4">
    <name type="scientific">Arcobacter ellisii</name>
    <dbReference type="NCBI Taxonomy" id="913109"/>
    <lineage>
        <taxon>Bacteria</taxon>
        <taxon>Pseudomonadati</taxon>
        <taxon>Campylobacterota</taxon>
        <taxon>Epsilonproteobacteria</taxon>
        <taxon>Campylobacterales</taxon>
        <taxon>Arcobacteraceae</taxon>
        <taxon>Arcobacter</taxon>
    </lineage>
</organism>
<reference evidence="1 3" key="2">
    <citation type="submission" date="2018-08" db="EMBL/GenBank/DDBJ databases">
        <title>Complete genome of the Arcobacter ellisii type strain LMG 26155.</title>
        <authorList>
            <person name="Miller W.G."/>
            <person name="Yee E."/>
            <person name="Bono J.L."/>
        </authorList>
    </citation>
    <scope>NUCLEOTIDE SEQUENCE [LARGE SCALE GENOMIC DNA]</scope>
    <source>
        <strain evidence="1 3">LMG 26155</strain>
    </source>
</reference>
<reference evidence="2 4" key="1">
    <citation type="submission" date="2017-09" db="EMBL/GenBank/DDBJ databases">
        <title>Genomics of the genus Arcobacter.</title>
        <authorList>
            <person name="Perez-Cataluna A."/>
            <person name="Figueras M.J."/>
            <person name="Salas-Masso N."/>
        </authorList>
    </citation>
    <scope>NUCLEOTIDE SEQUENCE [LARGE SCALE GENOMIC DNA]</scope>
    <source>
        <strain evidence="2 4">CECT 7837</strain>
    </source>
</reference>
<dbReference type="OrthoDB" id="9775658at2"/>
<dbReference type="Proteomes" id="UP000262582">
    <property type="component" value="Chromosome"/>
</dbReference>
<dbReference type="EMBL" id="NXIG01000007">
    <property type="protein sequence ID" value="RXI30317.1"/>
    <property type="molecule type" value="Genomic_DNA"/>
</dbReference>
<keyword evidence="3" id="KW-1185">Reference proteome</keyword>
<evidence type="ECO:0000313" key="4">
    <source>
        <dbReference type="Proteomes" id="UP000290588"/>
    </source>
</evidence>
<dbReference type="Gene3D" id="1.10.287.110">
    <property type="entry name" value="DnaJ domain"/>
    <property type="match status" value="1"/>
</dbReference>
<gene>
    <name evidence="1" type="ORF">AELL_1330</name>
    <name evidence="2" type="ORF">CP962_08185</name>
</gene>
<dbReference type="KEGG" id="aell:AELL_1330"/>
<evidence type="ECO:0008006" key="5">
    <source>
        <dbReference type="Google" id="ProtNLM"/>
    </source>
</evidence>
<dbReference type="InterPro" id="IPR036869">
    <property type="entry name" value="J_dom_sf"/>
</dbReference>
<evidence type="ECO:0000313" key="1">
    <source>
        <dbReference type="EMBL" id="AXX94993.1"/>
    </source>
</evidence>
<protein>
    <recommendedName>
        <fullName evidence="5">J domain-containing protein</fullName>
    </recommendedName>
</protein>
<dbReference type="RefSeq" id="WP_118917189.1">
    <property type="nucleotide sequence ID" value="NZ_CP032097.1"/>
</dbReference>
<dbReference type="AlphaFoldDB" id="A0A347U815"/>
<dbReference type="Proteomes" id="UP000290588">
    <property type="component" value="Unassembled WGS sequence"/>
</dbReference>
<evidence type="ECO:0000313" key="2">
    <source>
        <dbReference type="EMBL" id="RXI30317.1"/>
    </source>
</evidence>
<dbReference type="SUPFAM" id="SSF46565">
    <property type="entry name" value="Chaperone J-domain"/>
    <property type="match status" value="1"/>
</dbReference>
<evidence type="ECO:0000313" key="3">
    <source>
        <dbReference type="Proteomes" id="UP000262582"/>
    </source>
</evidence>
<sequence length="155" mass="18339">MTHLEIEKKFENIEGINEAKKIYKQLAKKLHPDVGGSDELFKMLNSIYNHILENGIYFSNESKFDLELEKIISQILHYENLIIEVVGSWIWLSGDTKTIKDKLKELNFKWASKKKMWYYGEMKGRNPKEKSLEEIKSKYGCETVKTKEKRKLSNF</sequence>
<accession>A0A347U815</accession>
<dbReference type="EMBL" id="CP032097">
    <property type="protein sequence ID" value="AXX94993.1"/>
    <property type="molecule type" value="Genomic_DNA"/>
</dbReference>